<feature type="compositionally biased region" description="Low complexity" evidence="4">
    <location>
        <begin position="157"/>
        <end position="206"/>
    </location>
</feature>
<reference evidence="9" key="1">
    <citation type="journal article" date="2019" name="Int. J. Syst. Evol. Microbiol.">
        <title>The Global Catalogue of Microorganisms (GCM) 10K type strain sequencing project: providing services to taxonomists for standard genome sequencing and annotation.</title>
        <authorList>
            <consortium name="The Broad Institute Genomics Platform"/>
            <consortium name="The Broad Institute Genome Sequencing Center for Infectious Disease"/>
            <person name="Wu L."/>
            <person name="Ma J."/>
        </authorList>
    </citation>
    <scope>NUCLEOTIDE SEQUENCE [LARGE SCALE GENOMIC DNA]</scope>
    <source>
        <strain evidence="9">KCTC 33575</strain>
    </source>
</reference>
<evidence type="ECO:0000313" key="9">
    <source>
        <dbReference type="Proteomes" id="UP001597519"/>
    </source>
</evidence>
<dbReference type="InterPro" id="IPR018392">
    <property type="entry name" value="LysM"/>
</dbReference>
<feature type="domain" description="LysM" evidence="7">
    <location>
        <begin position="110"/>
        <end position="154"/>
    </location>
</feature>
<dbReference type="SMART" id="SM00257">
    <property type="entry name" value="LysM"/>
    <property type="match status" value="2"/>
</dbReference>
<feature type="compositionally biased region" description="Low complexity" evidence="4">
    <location>
        <begin position="72"/>
        <end position="111"/>
    </location>
</feature>
<proteinExistence type="predicted"/>
<keyword evidence="3" id="KW-0961">Cell wall biogenesis/degradation</keyword>
<name>A0ABW5WWE6_9STAP</name>
<dbReference type="EMBL" id="JBHUOQ010000001">
    <property type="protein sequence ID" value="MFD2830327.1"/>
    <property type="molecule type" value="Genomic_DNA"/>
</dbReference>
<keyword evidence="9" id="KW-1185">Reference proteome</keyword>
<evidence type="ECO:0000256" key="2">
    <source>
        <dbReference type="ARBA" id="ARBA00022801"/>
    </source>
</evidence>
<feature type="region of interest" description="Disordered" evidence="4">
    <location>
        <begin position="155"/>
        <end position="206"/>
    </location>
</feature>
<dbReference type="InterPro" id="IPR036779">
    <property type="entry name" value="LysM_dom_sf"/>
</dbReference>
<keyword evidence="2" id="KW-0378">Hydrolase</keyword>
<dbReference type="CDD" id="cd00118">
    <property type="entry name" value="LysM"/>
    <property type="match status" value="2"/>
</dbReference>
<dbReference type="PANTHER" id="PTHR33734">
    <property type="entry name" value="LYSM DOMAIN-CONTAINING GPI-ANCHORED PROTEIN 2"/>
    <property type="match status" value="1"/>
</dbReference>
<feature type="signal peptide" evidence="5">
    <location>
        <begin position="1"/>
        <end position="18"/>
    </location>
</feature>
<accession>A0ABW5WWE6</accession>
<dbReference type="Pfam" id="PF05257">
    <property type="entry name" value="CHAP"/>
    <property type="match status" value="1"/>
</dbReference>
<dbReference type="Gene3D" id="3.10.350.10">
    <property type="entry name" value="LysM domain"/>
    <property type="match status" value="2"/>
</dbReference>
<comment type="caution">
    <text evidence="8">The sequence shown here is derived from an EMBL/GenBank/DDBJ whole genome shotgun (WGS) entry which is preliminary data.</text>
</comment>
<feature type="domain" description="Peptidase C51" evidence="6">
    <location>
        <begin position="193"/>
        <end position="322"/>
    </location>
</feature>
<keyword evidence="1 5" id="KW-0732">Signal</keyword>
<dbReference type="Gene3D" id="3.90.1720.10">
    <property type="entry name" value="endopeptidase domain like (from Nostoc punctiforme)"/>
    <property type="match status" value="1"/>
</dbReference>
<evidence type="ECO:0000256" key="4">
    <source>
        <dbReference type="SAM" id="MobiDB-lite"/>
    </source>
</evidence>
<evidence type="ECO:0000256" key="5">
    <source>
        <dbReference type="SAM" id="SignalP"/>
    </source>
</evidence>
<evidence type="ECO:0000256" key="1">
    <source>
        <dbReference type="ARBA" id="ARBA00022729"/>
    </source>
</evidence>
<feature type="chain" id="PRO_5046991690" evidence="5">
    <location>
        <begin position="19"/>
        <end position="322"/>
    </location>
</feature>
<dbReference type="InterPro" id="IPR038765">
    <property type="entry name" value="Papain-like_cys_pep_sf"/>
</dbReference>
<organism evidence="8 9">
    <name type="scientific">Corticicoccus populi</name>
    <dbReference type="NCBI Taxonomy" id="1812821"/>
    <lineage>
        <taxon>Bacteria</taxon>
        <taxon>Bacillati</taxon>
        <taxon>Bacillota</taxon>
        <taxon>Bacilli</taxon>
        <taxon>Bacillales</taxon>
        <taxon>Staphylococcaceae</taxon>
        <taxon>Corticicoccus</taxon>
    </lineage>
</organism>
<evidence type="ECO:0000313" key="8">
    <source>
        <dbReference type="EMBL" id="MFD2830327.1"/>
    </source>
</evidence>
<protein>
    <submittedName>
        <fullName evidence="8">LysM peptidoglycan-binding domain-containing protein</fullName>
    </submittedName>
</protein>
<dbReference type="RefSeq" id="WP_377773151.1">
    <property type="nucleotide sequence ID" value="NZ_JBHUOQ010000001.1"/>
</dbReference>
<dbReference type="PANTHER" id="PTHR33734:SF22">
    <property type="entry name" value="MEMBRANE-BOUND LYTIC MUREIN TRANSGLYCOSYLASE D"/>
    <property type="match status" value="1"/>
</dbReference>
<dbReference type="Proteomes" id="UP001597519">
    <property type="component" value="Unassembled WGS sequence"/>
</dbReference>
<feature type="domain" description="LysM" evidence="7">
    <location>
        <begin position="26"/>
        <end position="69"/>
    </location>
</feature>
<dbReference type="PROSITE" id="PS50911">
    <property type="entry name" value="CHAP"/>
    <property type="match status" value="1"/>
</dbReference>
<dbReference type="PROSITE" id="PS51782">
    <property type="entry name" value="LYSM"/>
    <property type="match status" value="2"/>
</dbReference>
<evidence type="ECO:0000259" key="7">
    <source>
        <dbReference type="PROSITE" id="PS51782"/>
    </source>
</evidence>
<dbReference type="Pfam" id="PF01476">
    <property type="entry name" value="LysM"/>
    <property type="match status" value="2"/>
</dbReference>
<dbReference type="SUPFAM" id="SSF54106">
    <property type="entry name" value="LysM domain"/>
    <property type="match status" value="2"/>
</dbReference>
<evidence type="ECO:0000259" key="6">
    <source>
        <dbReference type="PROSITE" id="PS50911"/>
    </source>
</evidence>
<gene>
    <name evidence="8" type="ORF">ACFSX4_07560</name>
</gene>
<dbReference type="SUPFAM" id="SSF54001">
    <property type="entry name" value="Cysteine proteinases"/>
    <property type="match status" value="1"/>
</dbReference>
<feature type="region of interest" description="Disordered" evidence="4">
    <location>
        <begin position="70"/>
        <end position="115"/>
    </location>
</feature>
<dbReference type="InterPro" id="IPR007921">
    <property type="entry name" value="CHAP_dom"/>
</dbReference>
<sequence length="322" mass="33217">MKKVLTALTATAALSAIALSDDAEASSHKVQSGDTLWSIASKNNVSVSDLKSWNNLSSDLIQVNQTLQVNGSSSSSSSSNSSSSNNASEESTSSSSQSSSSASSNSSSNSTYTVKSGDSLYGIARQHGITYRELMSLNNRGNNIVIHPGDTLTVSGNASSNSNDTSSNDTSEASETTSSSSSSSASSNNSSSSSSNASQAPSPTQSSYGTNYYAWGDCTWYAFERRKELGKPVSNSWGNASSWASKAQSAGHSVSSTPSVGAIIQADAWTNNAYGLGHVGVVERVNPDGSILVSEMNFGGGQGNKAFRTISASSVSSHNFIH</sequence>
<evidence type="ECO:0000256" key="3">
    <source>
        <dbReference type="ARBA" id="ARBA00023316"/>
    </source>
</evidence>